<organism evidence="1 2">
    <name type="scientific">Discina gigas</name>
    <dbReference type="NCBI Taxonomy" id="1032678"/>
    <lineage>
        <taxon>Eukaryota</taxon>
        <taxon>Fungi</taxon>
        <taxon>Dikarya</taxon>
        <taxon>Ascomycota</taxon>
        <taxon>Pezizomycotina</taxon>
        <taxon>Pezizomycetes</taxon>
        <taxon>Pezizales</taxon>
        <taxon>Discinaceae</taxon>
        <taxon>Discina</taxon>
    </lineage>
</organism>
<accession>A0ABR3G3T4</accession>
<proteinExistence type="predicted"/>
<name>A0ABR3G3T4_9PEZI</name>
<protein>
    <submittedName>
        <fullName evidence="1">Uncharacterized protein</fullName>
    </submittedName>
</protein>
<comment type="caution">
    <text evidence="1">The sequence shown here is derived from an EMBL/GenBank/DDBJ whole genome shotgun (WGS) entry which is preliminary data.</text>
</comment>
<evidence type="ECO:0000313" key="2">
    <source>
        <dbReference type="Proteomes" id="UP001447188"/>
    </source>
</evidence>
<sequence>MREFVTTLDTSRLTHEELNAILDCVSGRTMTSTSCKREFRSLQAALRRQSQMAHELIQRRYEPQPSDHCILRIALEMLNVRFIGGDGDSDVRCQLVRALSEQYDGCDELLSPRPVENMTPLPVGESVRCAGGQLPNVSTLSQLLSSSHLKRSR</sequence>
<gene>
    <name evidence="1" type="ORF">Q9L58_010545</name>
</gene>
<reference evidence="1 2" key="1">
    <citation type="submission" date="2024-02" db="EMBL/GenBank/DDBJ databases">
        <title>Discinaceae phylogenomics.</title>
        <authorList>
            <person name="Dirks A.C."/>
            <person name="James T.Y."/>
        </authorList>
    </citation>
    <scope>NUCLEOTIDE SEQUENCE [LARGE SCALE GENOMIC DNA]</scope>
    <source>
        <strain evidence="1 2">ACD0624</strain>
    </source>
</reference>
<dbReference type="EMBL" id="JBBBZM010000478">
    <property type="protein sequence ID" value="KAL0630609.1"/>
    <property type="molecule type" value="Genomic_DNA"/>
</dbReference>
<dbReference type="Proteomes" id="UP001447188">
    <property type="component" value="Unassembled WGS sequence"/>
</dbReference>
<evidence type="ECO:0000313" key="1">
    <source>
        <dbReference type="EMBL" id="KAL0630609.1"/>
    </source>
</evidence>
<keyword evidence="2" id="KW-1185">Reference proteome</keyword>